<dbReference type="AlphaFoldDB" id="A0A3Q3WX70"/>
<dbReference type="Ensembl" id="ENSMMOT00000014232.1">
    <property type="protein sequence ID" value="ENSMMOP00000014004.1"/>
    <property type="gene ID" value="ENSMMOG00000010724.1"/>
</dbReference>
<dbReference type="PANTHER" id="PTHR45632:SF4">
    <property type="entry name" value="KELCH-LIKE PROTEIN 36"/>
    <property type="match status" value="1"/>
</dbReference>
<dbReference type="STRING" id="94237.ENSMMOP00000014004"/>
<dbReference type="SMART" id="SM00225">
    <property type="entry name" value="BTB"/>
    <property type="match status" value="1"/>
</dbReference>
<evidence type="ECO:0000256" key="1">
    <source>
        <dbReference type="ARBA" id="ARBA00003098"/>
    </source>
</evidence>
<evidence type="ECO:0000256" key="6">
    <source>
        <dbReference type="ARBA" id="ARBA00022786"/>
    </source>
</evidence>
<evidence type="ECO:0000313" key="10">
    <source>
        <dbReference type="Proteomes" id="UP000261620"/>
    </source>
</evidence>
<dbReference type="Pfam" id="PF00651">
    <property type="entry name" value="BTB"/>
    <property type="match status" value="1"/>
</dbReference>
<proteinExistence type="predicted"/>
<dbReference type="InterPro" id="IPR011705">
    <property type="entry name" value="BACK"/>
</dbReference>
<comment type="pathway">
    <text evidence="2">Protein modification; protein ubiquitination.</text>
</comment>
<dbReference type="PROSITE" id="PS50097">
    <property type="entry name" value="BTB"/>
    <property type="match status" value="1"/>
</dbReference>
<evidence type="ECO:0000256" key="4">
    <source>
        <dbReference type="ARBA" id="ARBA00022441"/>
    </source>
</evidence>
<dbReference type="Pfam" id="PF01344">
    <property type="entry name" value="Kelch_1"/>
    <property type="match status" value="1"/>
</dbReference>
<accession>A0A3Q3WX70</accession>
<evidence type="ECO:0000259" key="8">
    <source>
        <dbReference type="PROSITE" id="PS50097"/>
    </source>
</evidence>
<dbReference type="SUPFAM" id="SSF54695">
    <property type="entry name" value="POZ domain"/>
    <property type="match status" value="1"/>
</dbReference>
<reference evidence="9" key="2">
    <citation type="submission" date="2025-09" db="UniProtKB">
        <authorList>
            <consortium name="Ensembl"/>
        </authorList>
    </citation>
    <scope>IDENTIFICATION</scope>
</reference>
<dbReference type="Gene3D" id="3.30.710.10">
    <property type="entry name" value="Potassium Channel Kv1.1, Chain A"/>
    <property type="match status" value="1"/>
</dbReference>
<evidence type="ECO:0000256" key="7">
    <source>
        <dbReference type="SAM" id="MobiDB-lite"/>
    </source>
</evidence>
<dbReference type="PIRSF" id="PIRSF037037">
    <property type="entry name" value="Kelch-like_protein_gigaxonin"/>
    <property type="match status" value="1"/>
</dbReference>
<reference evidence="9" key="1">
    <citation type="submission" date="2025-08" db="UniProtKB">
        <authorList>
            <consortium name="Ensembl"/>
        </authorList>
    </citation>
    <scope>IDENTIFICATION</scope>
</reference>
<evidence type="ECO:0000256" key="5">
    <source>
        <dbReference type="ARBA" id="ARBA00022737"/>
    </source>
</evidence>
<dbReference type="Pfam" id="PF24981">
    <property type="entry name" value="Beta-prop_ATRN-LZTR1"/>
    <property type="match status" value="1"/>
</dbReference>
<organism evidence="9 10">
    <name type="scientific">Mola mola</name>
    <name type="common">Ocean sunfish</name>
    <name type="synonym">Tetraodon mola</name>
    <dbReference type="NCBI Taxonomy" id="94237"/>
    <lineage>
        <taxon>Eukaryota</taxon>
        <taxon>Metazoa</taxon>
        <taxon>Chordata</taxon>
        <taxon>Craniata</taxon>
        <taxon>Vertebrata</taxon>
        <taxon>Euteleostomi</taxon>
        <taxon>Actinopterygii</taxon>
        <taxon>Neopterygii</taxon>
        <taxon>Teleostei</taxon>
        <taxon>Neoteleostei</taxon>
        <taxon>Acanthomorphata</taxon>
        <taxon>Eupercaria</taxon>
        <taxon>Tetraodontiformes</taxon>
        <taxon>Molidae</taxon>
        <taxon>Mola</taxon>
    </lineage>
</organism>
<feature type="region of interest" description="Disordered" evidence="7">
    <location>
        <begin position="602"/>
        <end position="622"/>
    </location>
</feature>
<dbReference type="InterPro" id="IPR000210">
    <property type="entry name" value="BTB/POZ_dom"/>
</dbReference>
<dbReference type="InterPro" id="IPR056737">
    <property type="entry name" value="Beta-prop_ATRN-MKLN-like"/>
</dbReference>
<dbReference type="SMART" id="SM00875">
    <property type="entry name" value="BACK"/>
    <property type="match status" value="1"/>
</dbReference>
<dbReference type="OMA" id="RPAEDRW"/>
<keyword evidence="4" id="KW-0880">Kelch repeat</keyword>
<protein>
    <recommendedName>
        <fullName evidence="3">Kelch-like protein 36</fullName>
    </recommendedName>
</protein>
<evidence type="ECO:0000256" key="3">
    <source>
        <dbReference type="ARBA" id="ARBA00019802"/>
    </source>
</evidence>
<dbReference type="Gene3D" id="2.120.10.80">
    <property type="entry name" value="Kelch-type beta propeller"/>
    <property type="match status" value="2"/>
</dbReference>
<keyword evidence="5" id="KW-0677">Repeat</keyword>
<dbReference type="InterPro" id="IPR011333">
    <property type="entry name" value="SKP1/BTB/POZ_sf"/>
</dbReference>
<dbReference type="GO" id="GO:0016567">
    <property type="term" value="P:protein ubiquitination"/>
    <property type="evidence" value="ECO:0007669"/>
    <property type="project" value="UniProtKB-UniPathway"/>
</dbReference>
<evidence type="ECO:0000256" key="2">
    <source>
        <dbReference type="ARBA" id="ARBA00004906"/>
    </source>
</evidence>
<feature type="compositionally biased region" description="Polar residues" evidence="7">
    <location>
        <begin position="613"/>
        <end position="622"/>
    </location>
</feature>
<dbReference type="PANTHER" id="PTHR45632">
    <property type="entry name" value="LD33804P"/>
    <property type="match status" value="1"/>
</dbReference>
<keyword evidence="6" id="KW-0833">Ubl conjugation pathway</keyword>
<dbReference type="Proteomes" id="UP000261620">
    <property type="component" value="Unplaced"/>
</dbReference>
<dbReference type="Pfam" id="PF07707">
    <property type="entry name" value="BACK"/>
    <property type="match status" value="1"/>
</dbReference>
<comment type="function">
    <text evidence="1">Probable substrate-specific adapter of an E3 ubiquitin-protein ligase complex which mediates the ubiquitination and subsequent proteasomal degradation of target proteins.</text>
</comment>
<dbReference type="UniPathway" id="UPA00143"/>
<name>A0A3Q3WX70_MOLML</name>
<sequence>MDNGKQSRVCRPQRISESSKVFRWMDQSAEVLQGLNKQRQHSQFCDVVLVADNQRLCAHRALLAISSPYFHAMFTLGMREERQEEVELVGMSYIGLSAVVDFLYSGELPLDGGNIDYVLEAANLLQVWRVVDFCCQYLEKEVSEDNYLYLQELALLYSLERLDAFIDYFILTRFATLSFTPDFLRDIPLHKLTSYLSNGQVQHDSEQALLQAALQWLSQNPERTIHARQLLSHIRFPLMPMGDLIGRVLPAVRALLPEEASCEALVEEAVAYHGRPSAQPLLQTGRTTLRDGIEQLLLIGGEVSEHGEELSANVCRLDSETGNWEVETELPAQRSHHCLAVLGGFIFAAGGSSSRDNGGDAACNLLYRYDPRHNQWTRGAPMNQRRVDFYLGTMGECLIAVGGRNDAGALSSVEVYYPTEDCWSYVAGLPRFTYGHAGTVHRGIVYISGGHDYQIGPYRRDVLSYDPSRDNDVWVEQQPMSLARGWHCMASLNHLIYAIGGSDDHEDTSERFDILQVESFDQCSGQWTQVAPLLLPNSEAGLAVWAGKIYVLGGYSWEGMAFSRATQVYNPDKGSWSRGPDVPKRIAGASACVCTVKHSLPSHSLEKEKKNGQGANESSHPT</sequence>
<dbReference type="SUPFAM" id="SSF117281">
    <property type="entry name" value="Kelch motif"/>
    <property type="match status" value="1"/>
</dbReference>
<dbReference type="GO" id="GO:0097602">
    <property type="term" value="F:cullin family protein binding"/>
    <property type="evidence" value="ECO:0007669"/>
    <property type="project" value="TreeGrafter"/>
</dbReference>
<dbReference type="SMART" id="SM00612">
    <property type="entry name" value="Kelch"/>
    <property type="match status" value="6"/>
</dbReference>
<keyword evidence="10" id="KW-1185">Reference proteome</keyword>
<feature type="domain" description="BTB" evidence="8">
    <location>
        <begin position="45"/>
        <end position="112"/>
    </location>
</feature>
<dbReference type="Gene3D" id="1.25.40.420">
    <property type="match status" value="1"/>
</dbReference>
<evidence type="ECO:0000313" key="9">
    <source>
        <dbReference type="Ensembl" id="ENSMMOP00000014004.1"/>
    </source>
</evidence>
<dbReference type="InterPro" id="IPR017096">
    <property type="entry name" value="BTB-kelch_protein"/>
</dbReference>
<dbReference type="InterPro" id="IPR015915">
    <property type="entry name" value="Kelch-typ_b-propeller"/>
</dbReference>
<dbReference type="InterPro" id="IPR006652">
    <property type="entry name" value="Kelch_1"/>
</dbReference>